<feature type="compositionally biased region" description="Basic and acidic residues" evidence="1">
    <location>
        <begin position="157"/>
        <end position="166"/>
    </location>
</feature>
<evidence type="ECO:0000313" key="3">
    <source>
        <dbReference type="Proteomes" id="UP000284842"/>
    </source>
</evidence>
<protein>
    <submittedName>
        <fullName evidence="2">Uncharacterized protein</fullName>
    </submittedName>
</protein>
<evidence type="ECO:0000313" key="2">
    <source>
        <dbReference type="EMBL" id="PPR05987.1"/>
    </source>
</evidence>
<reference evidence="2 3" key="1">
    <citation type="journal article" date="2018" name="Evol. Lett.">
        <title>Horizontal gene cluster transfer increased hallucinogenic mushroom diversity.</title>
        <authorList>
            <person name="Reynolds H.T."/>
            <person name="Vijayakumar V."/>
            <person name="Gluck-Thaler E."/>
            <person name="Korotkin H.B."/>
            <person name="Matheny P.B."/>
            <person name="Slot J.C."/>
        </authorList>
    </citation>
    <scope>NUCLEOTIDE SEQUENCE [LARGE SCALE GENOMIC DNA]</scope>
    <source>
        <strain evidence="2 3">2629</strain>
    </source>
</reference>
<accession>A0A409YSJ4</accession>
<evidence type="ECO:0000256" key="1">
    <source>
        <dbReference type="SAM" id="MobiDB-lite"/>
    </source>
</evidence>
<dbReference type="Proteomes" id="UP000284842">
    <property type="component" value="Unassembled WGS sequence"/>
</dbReference>
<keyword evidence="3" id="KW-1185">Reference proteome</keyword>
<comment type="caution">
    <text evidence="2">The sequence shown here is derived from an EMBL/GenBank/DDBJ whole genome shotgun (WGS) entry which is preliminary data.</text>
</comment>
<dbReference type="InParanoid" id="A0A409YSJ4"/>
<feature type="compositionally biased region" description="Polar residues" evidence="1">
    <location>
        <begin position="90"/>
        <end position="99"/>
    </location>
</feature>
<dbReference type="OrthoDB" id="10664645at2759"/>
<sequence length="213" mass="22772">MKAPTYPLPTPPKTASAPAVTTHPSPRNTVPSPASHHNPSPAPATSPPSSTSPIPDFKKLRAPKKSRLPQFISGPGTGGYMTYRLGSNPFPLNSNSSAQETTKSSPPKSESPPIPRISQRLGNTDSPSNEPSKQTSNPYPEVIGADTLKSTQSSTDQMKDDPKSSDEAAVPQVDMHIELRATDDDDSTPKPRFRAAYIHSEVNVSVTLRPART</sequence>
<name>A0A409YSJ4_9AGAR</name>
<feature type="compositionally biased region" description="Pro residues" evidence="1">
    <location>
        <begin position="1"/>
        <end position="12"/>
    </location>
</feature>
<proteinExistence type="predicted"/>
<dbReference type="EMBL" id="NHTK01000722">
    <property type="protein sequence ID" value="PPR05987.1"/>
    <property type="molecule type" value="Genomic_DNA"/>
</dbReference>
<feature type="compositionally biased region" description="Polar residues" evidence="1">
    <location>
        <begin position="120"/>
        <end position="138"/>
    </location>
</feature>
<gene>
    <name evidence="2" type="ORF">CVT24_004623</name>
</gene>
<organism evidence="2 3">
    <name type="scientific">Panaeolus cyanescens</name>
    <dbReference type="NCBI Taxonomy" id="181874"/>
    <lineage>
        <taxon>Eukaryota</taxon>
        <taxon>Fungi</taxon>
        <taxon>Dikarya</taxon>
        <taxon>Basidiomycota</taxon>
        <taxon>Agaricomycotina</taxon>
        <taxon>Agaricomycetes</taxon>
        <taxon>Agaricomycetidae</taxon>
        <taxon>Agaricales</taxon>
        <taxon>Agaricineae</taxon>
        <taxon>Galeropsidaceae</taxon>
        <taxon>Panaeolus</taxon>
    </lineage>
</organism>
<dbReference type="AlphaFoldDB" id="A0A409YSJ4"/>
<feature type="region of interest" description="Disordered" evidence="1">
    <location>
        <begin position="1"/>
        <end position="173"/>
    </location>
</feature>